<organism evidence="1 2">
    <name type="scientific">Aldrovandia affinis</name>
    <dbReference type="NCBI Taxonomy" id="143900"/>
    <lineage>
        <taxon>Eukaryota</taxon>
        <taxon>Metazoa</taxon>
        <taxon>Chordata</taxon>
        <taxon>Craniata</taxon>
        <taxon>Vertebrata</taxon>
        <taxon>Euteleostomi</taxon>
        <taxon>Actinopterygii</taxon>
        <taxon>Neopterygii</taxon>
        <taxon>Teleostei</taxon>
        <taxon>Notacanthiformes</taxon>
        <taxon>Halosauridae</taxon>
        <taxon>Aldrovandia</taxon>
    </lineage>
</organism>
<keyword evidence="2" id="KW-1185">Reference proteome</keyword>
<sequence length="206" mass="23042">MSHGTAESRFSTNVASWMWTKYKYISEKNENTPTKPANRNFVPYKFYGIEVWTLGRCWMLCLGCQGWWSSTLRACRLTRPWRRLLGAYGRLTDSSRDTPRGSWIAQIPGISVGLTQFCTSPWSACGSMGFSCSPWCPQLPRSSSPGSVWGLRREAGRGFTSWPITTGGNALSRADGWVQTQESSSVGWIGLMLTKANPKSLRRASH</sequence>
<evidence type="ECO:0000313" key="2">
    <source>
        <dbReference type="Proteomes" id="UP001221898"/>
    </source>
</evidence>
<dbReference type="EMBL" id="JAINUG010000243">
    <property type="protein sequence ID" value="KAJ8385735.1"/>
    <property type="molecule type" value="Genomic_DNA"/>
</dbReference>
<comment type="caution">
    <text evidence="1">The sequence shown here is derived from an EMBL/GenBank/DDBJ whole genome shotgun (WGS) entry which is preliminary data.</text>
</comment>
<dbReference type="AlphaFoldDB" id="A0AAD7RKF5"/>
<proteinExistence type="predicted"/>
<dbReference type="Proteomes" id="UP001221898">
    <property type="component" value="Unassembled WGS sequence"/>
</dbReference>
<protein>
    <submittedName>
        <fullName evidence="1">Uncharacterized protein</fullName>
    </submittedName>
</protein>
<name>A0AAD7RKF5_9TELE</name>
<gene>
    <name evidence="1" type="ORF">AAFF_G00183350</name>
</gene>
<accession>A0AAD7RKF5</accession>
<reference evidence="1" key="1">
    <citation type="journal article" date="2023" name="Science">
        <title>Genome structures resolve the early diversification of teleost fishes.</title>
        <authorList>
            <person name="Parey E."/>
            <person name="Louis A."/>
            <person name="Montfort J."/>
            <person name="Bouchez O."/>
            <person name="Roques C."/>
            <person name="Iampietro C."/>
            <person name="Lluch J."/>
            <person name="Castinel A."/>
            <person name="Donnadieu C."/>
            <person name="Desvignes T."/>
            <person name="Floi Bucao C."/>
            <person name="Jouanno E."/>
            <person name="Wen M."/>
            <person name="Mejri S."/>
            <person name="Dirks R."/>
            <person name="Jansen H."/>
            <person name="Henkel C."/>
            <person name="Chen W.J."/>
            <person name="Zahm M."/>
            <person name="Cabau C."/>
            <person name="Klopp C."/>
            <person name="Thompson A.W."/>
            <person name="Robinson-Rechavi M."/>
            <person name="Braasch I."/>
            <person name="Lecointre G."/>
            <person name="Bobe J."/>
            <person name="Postlethwait J.H."/>
            <person name="Berthelot C."/>
            <person name="Roest Crollius H."/>
            <person name="Guiguen Y."/>
        </authorList>
    </citation>
    <scope>NUCLEOTIDE SEQUENCE</scope>
    <source>
        <strain evidence="1">NC1722</strain>
    </source>
</reference>
<evidence type="ECO:0000313" key="1">
    <source>
        <dbReference type="EMBL" id="KAJ8385735.1"/>
    </source>
</evidence>